<keyword evidence="3" id="KW-1003">Cell membrane</keyword>
<evidence type="ECO:0000256" key="3">
    <source>
        <dbReference type="ARBA" id="ARBA00022475"/>
    </source>
</evidence>
<accession>A0A6M0QNC7</accession>
<dbReference type="PANTHER" id="PTHR32024:SF3">
    <property type="entry name" value="TRK SYSTEM POTASSIUM UPTAKE PROTEIN"/>
    <property type="match status" value="1"/>
</dbReference>
<dbReference type="GO" id="GO:0005886">
    <property type="term" value="C:plasma membrane"/>
    <property type="evidence" value="ECO:0007669"/>
    <property type="project" value="UniProtKB-SubCell"/>
</dbReference>
<evidence type="ECO:0000256" key="1">
    <source>
        <dbReference type="ARBA" id="ARBA00004651"/>
    </source>
</evidence>
<comment type="caution">
    <text evidence="9">The sequence shown here is derived from an EMBL/GenBank/DDBJ whole genome shotgun (WGS) entry which is preliminary data.</text>
</comment>
<dbReference type="GO" id="GO:0030001">
    <property type="term" value="P:metal ion transport"/>
    <property type="evidence" value="ECO:0007669"/>
    <property type="project" value="UniProtKB-ARBA"/>
</dbReference>
<dbReference type="Pfam" id="PF02386">
    <property type="entry name" value="TrkH"/>
    <property type="match status" value="1"/>
</dbReference>
<keyword evidence="4 8" id="KW-0812">Transmembrane</keyword>
<dbReference type="EMBL" id="JAAIVJ010000001">
    <property type="protein sequence ID" value="NEY88915.1"/>
    <property type="molecule type" value="Genomic_DNA"/>
</dbReference>
<keyword evidence="5 8" id="KW-1133">Transmembrane helix</keyword>
<proteinExistence type="predicted"/>
<evidence type="ECO:0000313" key="9">
    <source>
        <dbReference type="EMBL" id="NEY88915.1"/>
    </source>
</evidence>
<organism evidence="9 10">
    <name type="scientific">Tabrizicola oligotrophica</name>
    <dbReference type="NCBI Taxonomy" id="2710650"/>
    <lineage>
        <taxon>Bacteria</taxon>
        <taxon>Pseudomonadati</taxon>
        <taxon>Pseudomonadota</taxon>
        <taxon>Alphaproteobacteria</taxon>
        <taxon>Rhodobacterales</taxon>
        <taxon>Paracoccaceae</taxon>
        <taxon>Tabrizicola</taxon>
    </lineage>
</organism>
<dbReference type="PANTHER" id="PTHR32024">
    <property type="entry name" value="TRK SYSTEM POTASSIUM UPTAKE PROTEIN TRKG-RELATED"/>
    <property type="match status" value="1"/>
</dbReference>
<evidence type="ECO:0000313" key="10">
    <source>
        <dbReference type="Proteomes" id="UP000477782"/>
    </source>
</evidence>
<feature type="transmembrane region" description="Helical" evidence="8">
    <location>
        <begin position="283"/>
        <end position="304"/>
    </location>
</feature>
<dbReference type="AlphaFoldDB" id="A0A6M0QNC7"/>
<feature type="transmembrane region" description="Helical" evidence="8">
    <location>
        <begin position="356"/>
        <end position="376"/>
    </location>
</feature>
<keyword evidence="7 8" id="KW-0472">Membrane</keyword>
<feature type="transmembrane region" description="Helical" evidence="8">
    <location>
        <begin position="417"/>
        <end position="444"/>
    </location>
</feature>
<feature type="transmembrane region" description="Helical" evidence="8">
    <location>
        <begin position="188"/>
        <end position="209"/>
    </location>
</feature>
<evidence type="ECO:0000256" key="5">
    <source>
        <dbReference type="ARBA" id="ARBA00022989"/>
    </source>
</evidence>
<evidence type="ECO:0000256" key="4">
    <source>
        <dbReference type="ARBA" id="ARBA00022692"/>
    </source>
</evidence>
<evidence type="ECO:0000256" key="6">
    <source>
        <dbReference type="ARBA" id="ARBA00023065"/>
    </source>
</evidence>
<keyword evidence="6" id="KW-0406">Ion transport</keyword>
<evidence type="ECO:0000256" key="2">
    <source>
        <dbReference type="ARBA" id="ARBA00022448"/>
    </source>
</evidence>
<sequence length="508" mass="52515">MRRLLQLPLLVLLLGLAGLAMFLPAGHAFVMRDHALARAFVYMALLVLVAAGMLGLARANAVPRNVARNHLVSLALAYAILPPVLALPLIQRSAGGAEFGAATFEMLSAFTTTGAPVLEGPLKPSVQLWRALVGWLGGLFALVMVFSVLMPLNLGGVEVETGRIPGRASPATQQITRVADPSERMARFAAQIFPVYTGLTLSLWIVMFAAGEDGFVALCHAMAVLSTSGISPVEGGTAMADGGWLAELAMAAFLIFALSRRPLLRLMGQRSAGSLRRDPELGLAAVLVALATLGLFLVALAGAIGQAASLGLQDGLAALWALFFTCLSFLTTTGFVGSGWQEMVNWSGMASPDVVLWGLAIVGGGVAGTAGGVKLLRVHALLRYGEQELDRVIHPNAVGRSRGGAGISRAAGLQGAAMAWVFFMIFGLSIAVFAAVLTILGLGFDEALVLVLSALTTTGPLAAQSGGIAAGFAGQEGPVQAVLGLAMVVGRLETLAVLAILLPENLRG</sequence>
<protein>
    <submittedName>
        <fullName evidence="9">TrkH family potassium uptake protein</fullName>
    </submittedName>
</protein>
<feature type="transmembrane region" description="Helical" evidence="8">
    <location>
        <begin position="245"/>
        <end position="263"/>
    </location>
</feature>
<feature type="transmembrane region" description="Helical" evidence="8">
    <location>
        <begin position="38"/>
        <end position="59"/>
    </location>
</feature>
<dbReference type="Proteomes" id="UP000477782">
    <property type="component" value="Unassembled WGS sequence"/>
</dbReference>
<feature type="transmembrane region" description="Helical" evidence="8">
    <location>
        <begin position="481"/>
        <end position="502"/>
    </location>
</feature>
<keyword evidence="2" id="KW-0813">Transport</keyword>
<feature type="transmembrane region" description="Helical" evidence="8">
    <location>
        <begin position="316"/>
        <end position="336"/>
    </location>
</feature>
<keyword evidence="10" id="KW-1185">Reference proteome</keyword>
<feature type="transmembrane region" description="Helical" evidence="8">
    <location>
        <begin position="71"/>
        <end position="90"/>
    </location>
</feature>
<name>A0A6M0QNC7_9RHOB</name>
<dbReference type="GO" id="GO:0008324">
    <property type="term" value="F:monoatomic cation transmembrane transporter activity"/>
    <property type="evidence" value="ECO:0007669"/>
    <property type="project" value="InterPro"/>
</dbReference>
<comment type="subcellular location">
    <subcellularLocation>
        <location evidence="1">Cell membrane</location>
        <topology evidence="1">Multi-pass membrane protein</topology>
    </subcellularLocation>
</comment>
<reference evidence="9 10" key="1">
    <citation type="submission" date="2020-02" db="EMBL/GenBank/DDBJ databases">
        <authorList>
            <person name="Chen W.-M."/>
        </authorList>
    </citation>
    <scope>NUCLEOTIDE SEQUENCE [LARGE SCALE GENOMIC DNA]</scope>
    <source>
        <strain evidence="9 10">KMS-5</strain>
    </source>
</reference>
<evidence type="ECO:0000256" key="8">
    <source>
        <dbReference type="SAM" id="Phobius"/>
    </source>
</evidence>
<feature type="transmembrane region" description="Helical" evidence="8">
    <location>
        <begin position="132"/>
        <end position="154"/>
    </location>
</feature>
<evidence type="ECO:0000256" key="7">
    <source>
        <dbReference type="ARBA" id="ARBA00023136"/>
    </source>
</evidence>
<dbReference type="InterPro" id="IPR003445">
    <property type="entry name" value="Cat_transpt"/>
</dbReference>
<gene>
    <name evidence="9" type="ORF">G4Z14_01265</name>
</gene>